<comment type="similarity">
    <text evidence="8">Belongs to the exbB/tolQ family.</text>
</comment>
<evidence type="ECO:0000313" key="11">
    <source>
        <dbReference type="EMBL" id="RWW92254.1"/>
    </source>
</evidence>
<dbReference type="Pfam" id="PF01618">
    <property type="entry name" value="MotA_ExbB"/>
    <property type="match status" value="1"/>
</dbReference>
<feature type="transmembrane region" description="Helical" evidence="9">
    <location>
        <begin position="186"/>
        <end position="213"/>
    </location>
</feature>
<evidence type="ECO:0000256" key="2">
    <source>
        <dbReference type="ARBA" id="ARBA00022448"/>
    </source>
</evidence>
<name>A0A444GMU1_9FLAO</name>
<dbReference type="GO" id="GO:0005886">
    <property type="term" value="C:plasma membrane"/>
    <property type="evidence" value="ECO:0007669"/>
    <property type="project" value="UniProtKB-SubCell"/>
</dbReference>
<keyword evidence="4 9" id="KW-0812">Transmembrane</keyword>
<feature type="transmembrane region" description="Helical" evidence="9">
    <location>
        <begin position="233"/>
        <end position="254"/>
    </location>
</feature>
<keyword evidence="7 9" id="KW-0472">Membrane</keyword>
<evidence type="ECO:0000256" key="9">
    <source>
        <dbReference type="SAM" id="Phobius"/>
    </source>
</evidence>
<gene>
    <name evidence="11" type="ORF">EPI11_15175</name>
</gene>
<protein>
    <submittedName>
        <fullName evidence="11">MotA/TolQ/ExbB proton channel family protein</fullName>
    </submittedName>
</protein>
<feature type="transmembrane region" description="Helical" evidence="9">
    <location>
        <begin position="77"/>
        <end position="94"/>
    </location>
</feature>
<keyword evidence="2 8" id="KW-0813">Transport</keyword>
<keyword evidence="3" id="KW-1003">Cell membrane</keyword>
<evidence type="ECO:0000313" key="12">
    <source>
        <dbReference type="Proteomes" id="UP000287527"/>
    </source>
</evidence>
<comment type="subcellular location">
    <subcellularLocation>
        <location evidence="1">Cell membrane</location>
        <topology evidence="1">Multi-pass membrane protein</topology>
    </subcellularLocation>
    <subcellularLocation>
        <location evidence="8">Membrane</location>
        <topology evidence="8">Multi-pass membrane protein</topology>
    </subcellularLocation>
</comment>
<evidence type="ECO:0000256" key="4">
    <source>
        <dbReference type="ARBA" id="ARBA00022692"/>
    </source>
</evidence>
<evidence type="ECO:0000256" key="1">
    <source>
        <dbReference type="ARBA" id="ARBA00004651"/>
    </source>
</evidence>
<reference evidence="11 12" key="1">
    <citation type="submission" date="2019-01" db="EMBL/GenBank/DDBJ databases">
        <title>Flavobacterium sp. nov.,isolated from freshwater.</title>
        <authorList>
            <person name="Zhang R."/>
            <person name="Du Z.-J."/>
        </authorList>
    </citation>
    <scope>NUCLEOTIDE SEQUENCE [LARGE SCALE GENOMIC DNA]</scope>
    <source>
        <strain evidence="11 12">1E403</strain>
    </source>
</reference>
<accession>A0A444GMU1</accession>
<feature type="transmembrane region" description="Helical" evidence="9">
    <location>
        <begin position="20"/>
        <end position="40"/>
    </location>
</feature>
<dbReference type="PANTHER" id="PTHR30625">
    <property type="entry name" value="PROTEIN TOLQ"/>
    <property type="match status" value="1"/>
</dbReference>
<dbReference type="InterPro" id="IPR050790">
    <property type="entry name" value="ExbB/TolQ_transport"/>
</dbReference>
<dbReference type="Proteomes" id="UP000287527">
    <property type="component" value="Unassembled WGS sequence"/>
</dbReference>
<dbReference type="GO" id="GO:0017038">
    <property type="term" value="P:protein import"/>
    <property type="evidence" value="ECO:0007669"/>
    <property type="project" value="TreeGrafter"/>
</dbReference>
<organism evidence="11 12">
    <name type="scientific">Flavobacterium cerinum</name>
    <dbReference type="NCBI Taxonomy" id="2502784"/>
    <lineage>
        <taxon>Bacteria</taxon>
        <taxon>Pseudomonadati</taxon>
        <taxon>Bacteroidota</taxon>
        <taxon>Flavobacteriia</taxon>
        <taxon>Flavobacteriales</taxon>
        <taxon>Flavobacteriaceae</taxon>
        <taxon>Flavobacterium</taxon>
    </lineage>
</organism>
<dbReference type="PANTHER" id="PTHR30625:SF15">
    <property type="entry name" value="BIOPOLYMER TRANSPORT PROTEIN EXBB"/>
    <property type="match status" value="1"/>
</dbReference>
<dbReference type="AlphaFoldDB" id="A0A444GMU1"/>
<evidence type="ECO:0000256" key="7">
    <source>
        <dbReference type="ARBA" id="ARBA00023136"/>
    </source>
</evidence>
<evidence type="ECO:0000256" key="5">
    <source>
        <dbReference type="ARBA" id="ARBA00022927"/>
    </source>
</evidence>
<evidence type="ECO:0000259" key="10">
    <source>
        <dbReference type="Pfam" id="PF01618"/>
    </source>
</evidence>
<proteinExistence type="inferred from homology"/>
<dbReference type="RefSeq" id="WP_128390835.1">
    <property type="nucleotide sequence ID" value="NZ_SBII01000012.1"/>
</dbReference>
<sequence>MANASIQNVEKKGDSKGSNVFAGLAIVACLIVGFLVWKFIMGASSNFQNAKEMIEKGAEAGHPVVGNYLGMVYKGGYVVPVLMGLLLMSIVFSFERFFVISKASGKGDVESFLRKVQGQISTGNINEAIVECDKQQGTVANVVRAGLLKYEEVKREGFDSERAEAAIQQEIEQATSLEMPMLEKNLVVISTLVSVGTLMGLLGTVTGMIKAFSALGAGTTPDSAQLANGISEALINTATGIGTSTVAIIAYNLFTSKIDKLTYSIDEAGFTIVQTYRRFRSRANNA</sequence>
<feature type="domain" description="MotA/TolQ/ExbB proton channel" evidence="10">
    <location>
        <begin position="141"/>
        <end position="266"/>
    </location>
</feature>
<dbReference type="OrthoDB" id="4045at2"/>
<dbReference type="InterPro" id="IPR002898">
    <property type="entry name" value="MotA_ExbB_proton_chnl"/>
</dbReference>
<keyword evidence="6 9" id="KW-1133">Transmembrane helix</keyword>
<keyword evidence="5 8" id="KW-0653">Protein transport</keyword>
<evidence type="ECO:0000256" key="8">
    <source>
        <dbReference type="RuleBase" id="RU004057"/>
    </source>
</evidence>
<evidence type="ECO:0000256" key="6">
    <source>
        <dbReference type="ARBA" id="ARBA00022989"/>
    </source>
</evidence>
<evidence type="ECO:0000256" key="3">
    <source>
        <dbReference type="ARBA" id="ARBA00022475"/>
    </source>
</evidence>
<comment type="caution">
    <text evidence="11">The sequence shown here is derived from an EMBL/GenBank/DDBJ whole genome shotgun (WGS) entry which is preliminary data.</text>
</comment>
<dbReference type="EMBL" id="SBII01000012">
    <property type="protein sequence ID" value="RWW92254.1"/>
    <property type="molecule type" value="Genomic_DNA"/>
</dbReference>
<keyword evidence="12" id="KW-1185">Reference proteome</keyword>